<feature type="compositionally biased region" description="Low complexity" evidence="1">
    <location>
        <begin position="525"/>
        <end position="556"/>
    </location>
</feature>
<feature type="region of interest" description="Disordered" evidence="1">
    <location>
        <begin position="162"/>
        <end position="198"/>
    </location>
</feature>
<name>A0A0X1T1X7_PSEAA</name>
<feature type="region of interest" description="Disordered" evidence="1">
    <location>
        <begin position="503"/>
        <end position="572"/>
    </location>
</feature>
<accession>A0A0X1T1X7</accession>
<dbReference type="Proteomes" id="UP000063229">
    <property type="component" value="Chromosome"/>
</dbReference>
<gene>
    <name evidence="2" type="ORF">AWM79_12740</name>
</gene>
<proteinExistence type="predicted"/>
<reference evidence="2 3" key="1">
    <citation type="submission" date="2016-01" db="EMBL/GenBank/DDBJ databases">
        <authorList>
            <person name="McClelland M."/>
            <person name="Jain A."/>
            <person name="Saraogi P."/>
            <person name="Mendelson R."/>
            <person name="Westerman R."/>
            <person name="SanMiguel P."/>
            <person name="Csonka L."/>
        </authorList>
    </citation>
    <scope>NUCLEOTIDE SEQUENCE [LARGE SCALE GENOMIC DNA]</scope>
    <source>
        <strain evidence="2 3">NCPPB 2472</strain>
    </source>
</reference>
<dbReference type="AlphaFoldDB" id="A0A0X1T1X7"/>
<protein>
    <submittedName>
        <fullName evidence="2">Uncharacterized protein</fullName>
    </submittedName>
</protein>
<evidence type="ECO:0000313" key="3">
    <source>
        <dbReference type="Proteomes" id="UP000063229"/>
    </source>
</evidence>
<feature type="region of interest" description="Disordered" evidence="1">
    <location>
        <begin position="1"/>
        <end position="83"/>
    </location>
</feature>
<dbReference type="RefSeq" id="WP_060783004.1">
    <property type="nucleotide sequence ID" value="NZ_CP014135.1"/>
</dbReference>
<dbReference type="STRING" id="46677.AWM79_12740"/>
<keyword evidence="3" id="KW-1185">Reference proteome</keyword>
<evidence type="ECO:0000313" key="2">
    <source>
        <dbReference type="EMBL" id="AMB86116.1"/>
    </source>
</evidence>
<feature type="compositionally biased region" description="Low complexity" evidence="1">
    <location>
        <begin position="187"/>
        <end position="198"/>
    </location>
</feature>
<dbReference type="EMBL" id="CP014135">
    <property type="protein sequence ID" value="AMB86116.1"/>
    <property type="molecule type" value="Genomic_DNA"/>
</dbReference>
<evidence type="ECO:0000256" key="1">
    <source>
        <dbReference type="SAM" id="MobiDB-lite"/>
    </source>
</evidence>
<organism evidence="2 3">
    <name type="scientific">Pseudomonas agarici</name>
    <dbReference type="NCBI Taxonomy" id="46677"/>
    <lineage>
        <taxon>Bacteria</taxon>
        <taxon>Pseudomonadati</taxon>
        <taxon>Pseudomonadota</taxon>
        <taxon>Gammaproteobacteria</taxon>
        <taxon>Pseudomonadales</taxon>
        <taxon>Pseudomonadaceae</taxon>
        <taxon>Pseudomonas</taxon>
    </lineage>
</organism>
<dbReference type="KEGG" id="pagb:AWM79_12740"/>
<sequence length="709" mass="78304">MSPKIPIKPKSPPIRRPELQPSGLPASATPSTSRLPQPDGLQPQHLDGPAVASDQPHASYPRPTTATPTDQHLPATVVADPPGTAIPLETYRITTGEALPPPSKQGLRITKKRRYVDLEDGGTVMVVYDAQLDTYRAKRSEELLPSGPALYRIGTSTTWGPMPMASRVDLPTASQPPLKRPRQAESPAAGTEAKPAAEASHIPMAPGVIVAKFSYFTPSPYTPLFGPDSQGYYRLKNLDAYKQPGVADSVFAFSRDDSHWVLVEPPEGRMDLAGQPIPPEQLPTWTDREIWALYGLHGNEINRFRSEAEAIGRPPRWAHANQEGSARDQLIQALKWAYPDKSAEERGQILRRYNLLPSMLPRLKQALLENGKTPEWAEAHKLQSMAETNPHRFDLLEQEVLPHIRPIRNFEPYSLDRDFDAYYTRPFLEAFLLKIGYRKNIHGCLYRTDIPAMFRSEDRTPFELARDGCMLAREGHPPGSTTKKALSATFSLSDAQGYGVGGGPGIGQLRYNTQTNKYPGKRPTSDTGSDSATGSSDTSQSTASTAASQKSDAASTVSSSGTPISLDSERGYTTLRHRQTTRLIYMIDTRNVEVVPGQENYFFNYEAENVFFPYDDIEGHISVSRRGINADRIWLVNSSLTRAAKVQAIRDAAGEFAASIESATWEGVDNGHVYDQLIDQVADSGEAVLNWPTDKKIFSDDVIWPSVTR</sequence>